<evidence type="ECO:0000259" key="2">
    <source>
        <dbReference type="PROSITE" id="PS51186"/>
    </source>
</evidence>
<feature type="domain" description="N-acetyltransferase" evidence="2">
    <location>
        <begin position="224"/>
        <end position="393"/>
    </location>
</feature>
<accession>A0ABV4TZY3</accession>
<dbReference type="RefSeq" id="WP_373656946.1">
    <property type="nucleotide sequence ID" value="NZ_JBGUAW010000011.1"/>
</dbReference>
<feature type="compositionally biased region" description="Basic and acidic residues" evidence="1">
    <location>
        <begin position="1"/>
        <end position="15"/>
    </location>
</feature>
<dbReference type="PROSITE" id="PS51186">
    <property type="entry name" value="GNAT"/>
    <property type="match status" value="1"/>
</dbReference>
<dbReference type="InterPro" id="IPR016181">
    <property type="entry name" value="Acyl_CoA_acyltransferase"/>
</dbReference>
<dbReference type="InterPro" id="IPR000182">
    <property type="entry name" value="GNAT_dom"/>
</dbReference>
<evidence type="ECO:0000256" key="1">
    <source>
        <dbReference type="SAM" id="MobiDB-lite"/>
    </source>
</evidence>
<evidence type="ECO:0000313" key="4">
    <source>
        <dbReference type="Proteomes" id="UP001575181"/>
    </source>
</evidence>
<proteinExistence type="predicted"/>
<organism evidence="3 4">
    <name type="scientific">Thiohalorhabdus methylotrophus</name>
    <dbReference type="NCBI Taxonomy" id="3242694"/>
    <lineage>
        <taxon>Bacteria</taxon>
        <taxon>Pseudomonadati</taxon>
        <taxon>Pseudomonadota</taxon>
        <taxon>Gammaproteobacteria</taxon>
        <taxon>Thiohalorhabdales</taxon>
        <taxon>Thiohalorhabdaceae</taxon>
        <taxon>Thiohalorhabdus</taxon>
    </lineage>
</organism>
<sequence length="393" mass="44936">MAEAREGFPATREELTPGSGSWARSPLGIWVNPTTNWDEALREADRDGRPLSGQRFFLSRDWLRNLSKVVDLEGEPILFSAQALGYSLGTIASFPMVSAEYRWLRQLSGFSHPHSPMFGPIRHLPVGSMEEIARAFVDTVTANRPSWDVVDLAKMDPSSEAYTATRDAFLHRGWRVQEFYCFGNWYLPCEGLSFYEYLADRPSVLKNTVRRKTRKFLRSPEARLAIYDSTEGVEEAVRAFERVWARSWKQPDPNLHVIADWARFCAEQGWLRLGVAWLGETPIAVQFWIVQGGVATIYRLAYDEDYSGYSAGTILTAHLMERVLDGDMVREVDFLEGDEPYKRQWMSHRRERWGMRAFNSRTPAGLAQGAWHFGRKKVKSLAKPVLDACRAGR</sequence>
<comment type="caution">
    <text evidence="3">The sequence shown here is derived from an EMBL/GenBank/DDBJ whole genome shotgun (WGS) entry which is preliminary data.</text>
</comment>
<keyword evidence="4" id="KW-1185">Reference proteome</keyword>
<dbReference type="Proteomes" id="UP001575181">
    <property type="component" value="Unassembled WGS sequence"/>
</dbReference>
<evidence type="ECO:0000313" key="3">
    <source>
        <dbReference type="EMBL" id="MFA9462159.1"/>
    </source>
</evidence>
<dbReference type="InterPro" id="IPR038740">
    <property type="entry name" value="BioF2-like_GNAT_dom"/>
</dbReference>
<dbReference type="Pfam" id="PF13480">
    <property type="entry name" value="Acetyltransf_6"/>
    <property type="match status" value="1"/>
</dbReference>
<name>A0ABV4TZY3_9GAMM</name>
<reference evidence="3 4" key="1">
    <citation type="submission" date="2024-08" db="EMBL/GenBank/DDBJ databases">
        <title>Whole-genome sequencing of halo(alkali)philic microorganisms from hypersaline lakes.</title>
        <authorList>
            <person name="Sorokin D.Y."/>
            <person name="Merkel A.Y."/>
            <person name="Messina E."/>
            <person name="Yakimov M."/>
        </authorList>
    </citation>
    <scope>NUCLEOTIDE SEQUENCE [LARGE SCALE GENOMIC DNA]</scope>
    <source>
        <strain evidence="3 4">Cl-TMA</strain>
    </source>
</reference>
<gene>
    <name evidence="3" type="ORF">ACERLL_15175</name>
</gene>
<feature type="region of interest" description="Disordered" evidence="1">
    <location>
        <begin position="1"/>
        <end position="21"/>
    </location>
</feature>
<protein>
    <submittedName>
        <fullName evidence="3">GNAT family N-acetyltransferase</fullName>
    </submittedName>
</protein>
<dbReference type="SUPFAM" id="SSF55729">
    <property type="entry name" value="Acyl-CoA N-acyltransferases (Nat)"/>
    <property type="match status" value="1"/>
</dbReference>
<dbReference type="EMBL" id="JBGUAW010000011">
    <property type="protein sequence ID" value="MFA9462159.1"/>
    <property type="molecule type" value="Genomic_DNA"/>
</dbReference>
<dbReference type="Gene3D" id="3.40.630.30">
    <property type="match status" value="1"/>
</dbReference>